<dbReference type="PANTHER" id="PTHR43135">
    <property type="entry name" value="ALPHA-D-RIBOSE 1-METHYLPHOSPHONATE 5-TRIPHOSPHATE DIPHOSPHATASE"/>
    <property type="match status" value="1"/>
</dbReference>
<dbReference type="SUPFAM" id="SSF51338">
    <property type="entry name" value="Composite domain of metallo-dependent hydrolases"/>
    <property type="match status" value="1"/>
</dbReference>
<dbReference type="AlphaFoldDB" id="A0A931MLL2"/>
<dbReference type="InterPro" id="IPR032466">
    <property type="entry name" value="Metal_Hydrolase"/>
</dbReference>
<dbReference type="Gene3D" id="3.40.50.10910">
    <property type="entry name" value="Amidohydrolase"/>
    <property type="match status" value="1"/>
</dbReference>
<dbReference type="Pfam" id="PF01979">
    <property type="entry name" value="Amidohydro_1"/>
    <property type="match status" value="1"/>
</dbReference>
<dbReference type="Gene3D" id="1.20.58.520">
    <property type="entry name" value="Amidohydrolase"/>
    <property type="match status" value="1"/>
</dbReference>
<evidence type="ECO:0000313" key="3">
    <source>
        <dbReference type="Proteomes" id="UP000617634"/>
    </source>
</evidence>
<dbReference type="InterPro" id="IPR006680">
    <property type="entry name" value="Amidohydro-rel"/>
</dbReference>
<reference evidence="2" key="1">
    <citation type="submission" date="2020-11" db="EMBL/GenBank/DDBJ databases">
        <title>Novosphingobium aureum sp. nov., a marine bacterium isolated from sediment of a salt flat.</title>
        <authorList>
            <person name="Yoo Y."/>
            <person name="Kim J.-J."/>
        </authorList>
    </citation>
    <scope>NUCLEOTIDE SEQUENCE</scope>
    <source>
        <strain evidence="2">YJ-S2-02</strain>
    </source>
</reference>
<dbReference type="SUPFAM" id="SSF51556">
    <property type="entry name" value="Metallo-dependent hydrolases"/>
    <property type="match status" value="1"/>
</dbReference>
<organism evidence="2 3">
    <name type="scientific">Novosphingobium aureum</name>
    <dbReference type="NCBI Taxonomy" id="2792964"/>
    <lineage>
        <taxon>Bacteria</taxon>
        <taxon>Pseudomonadati</taxon>
        <taxon>Pseudomonadota</taxon>
        <taxon>Alphaproteobacteria</taxon>
        <taxon>Sphingomonadales</taxon>
        <taxon>Sphingomonadaceae</taxon>
        <taxon>Novosphingobium</taxon>
    </lineage>
</organism>
<dbReference type="Gene3D" id="2.30.40.10">
    <property type="entry name" value="Urease, subunit C, domain 1"/>
    <property type="match status" value="1"/>
</dbReference>
<protein>
    <submittedName>
        <fullName evidence="2">Amidohydrolase family protein</fullName>
    </submittedName>
</protein>
<evidence type="ECO:0000259" key="1">
    <source>
        <dbReference type="Pfam" id="PF01979"/>
    </source>
</evidence>
<sequence>MPVFTSTLFSGLTRGLSRSTGIGIALVGGLCAVSGHAAEPLVLHHARMLDLTDEKSTAVTDATIVVADGQIVFAGPSGESPAIAGAREIDATGLTALPGFADMHVHVWDEAELGAYLAHGITTVRNMSGMPFHLDLQQRIESGTLDGPRLLTSGPILNSQGANAQINHQLVETANDARAAVAAQASAGYTRIKVYSNLRREAYEAALAEARKHKMAVAGHTPEGFRAEGVPFEKPFAIAFEEILDDRFETIEHVESILWHGLAENRDEALAKALAERIAGSGTPVTPTLVAHHNLLRMARSQGAFAKRPGTETLNPLTQQTETAYIETWSKQDPARHEAKDAWLGHFTQLLDQAGVTLVTGSDAGIFSNIPGQSLIDEFALMTRGGMSPMRVLRASSTNAAKVLGEKERSGCMRAGCRADIVLLACDPSEAIGCTRHVRGVVAKGRWYDRPALDALLAAAARPDIERTARNLMAGMAAQGSPLDPAALGL</sequence>
<dbReference type="EMBL" id="JADZGI010000001">
    <property type="protein sequence ID" value="MBH0113515.1"/>
    <property type="molecule type" value="Genomic_DNA"/>
</dbReference>
<dbReference type="InterPro" id="IPR011059">
    <property type="entry name" value="Metal-dep_hydrolase_composite"/>
</dbReference>
<dbReference type="Proteomes" id="UP000617634">
    <property type="component" value="Unassembled WGS sequence"/>
</dbReference>
<proteinExistence type="predicted"/>
<dbReference type="GO" id="GO:0016810">
    <property type="term" value="F:hydrolase activity, acting on carbon-nitrogen (but not peptide) bonds"/>
    <property type="evidence" value="ECO:0007669"/>
    <property type="project" value="InterPro"/>
</dbReference>
<dbReference type="Gene3D" id="3.30.110.90">
    <property type="entry name" value="Amidohydrolase"/>
    <property type="match status" value="1"/>
</dbReference>
<keyword evidence="3" id="KW-1185">Reference proteome</keyword>
<accession>A0A931MLL2</accession>
<dbReference type="InterPro" id="IPR051781">
    <property type="entry name" value="Metallo-dep_Hydrolase"/>
</dbReference>
<gene>
    <name evidence="2" type="ORF">I5E68_11200</name>
</gene>
<feature type="domain" description="Amidohydrolase-related" evidence="1">
    <location>
        <begin position="96"/>
        <end position="447"/>
    </location>
</feature>
<dbReference type="PANTHER" id="PTHR43135:SF3">
    <property type="entry name" value="ALPHA-D-RIBOSE 1-METHYLPHOSPHONATE 5-TRIPHOSPHATE DIPHOSPHATASE"/>
    <property type="match status" value="1"/>
</dbReference>
<comment type="caution">
    <text evidence="2">The sequence shown here is derived from an EMBL/GenBank/DDBJ whole genome shotgun (WGS) entry which is preliminary data.</text>
</comment>
<name>A0A931MLL2_9SPHN</name>
<dbReference type="RefSeq" id="WP_197163749.1">
    <property type="nucleotide sequence ID" value="NZ_JADZGI010000001.1"/>
</dbReference>
<evidence type="ECO:0000313" key="2">
    <source>
        <dbReference type="EMBL" id="MBH0113515.1"/>
    </source>
</evidence>